<dbReference type="AlphaFoldDB" id="A0A0S2SH01"/>
<dbReference type="Gene3D" id="1.10.287.470">
    <property type="entry name" value="Helix hairpin bin"/>
    <property type="match status" value="1"/>
</dbReference>
<dbReference type="Pfam" id="PF25917">
    <property type="entry name" value="BSH_RND"/>
    <property type="match status" value="1"/>
</dbReference>
<dbReference type="Proteomes" id="UP000058114">
    <property type="component" value="Chromosome"/>
</dbReference>
<evidence type="ECO:0000259" key="3">
    <source>
        <dbReference type="Pfam" id="PF25917"/>
    </source>
</evidence>
<dbReference type="EMBL" id="CP013067">
    <property type="protein sequence ID" value="ALP40906.1"/>
    <property type="molecule type" value="Genomic_DNA"/>
</dbReference>
<evidence type="ECO:0000313" key="4">
    <source>
        <dbReference type="EMBL" id="ALP40906.1"/>
    </source>
</evidence>
<dbReference type="PANTHER" id="PTHR30469">
    <property type="entry name" value="MULTIDRUG RESISTANCE PROTEIN MDTA"/>
    <property type="match status" value="1"/>
</dbReference>
<dbReference type="GO" id="GO:0015562">
    <property type="term" value="F:efflux transmembrane transporter activity"/>
    <property type="evidence" value="ECO:0007669"/>
    <property type="project" value="TreeGrafter"/>
</dbReference>
<reference evidence="4 5" key="2">
    <citation type="journal article" date="2016" name="Genome Announc.">
        <title>Complete Genome Sequence of the Highly Virulent Aeromonas schubertii Strain WL1483, Isolated from Diseased Snakehead Fish (Channa argus) in China.</title>
        <authorList>
            <person name="Liu L."/>
            <person name="Li N."/>
            <person name="Zhang D."/>
            <person name="Fu X."/>
            <person name="Shi C."/>
            <person name="Lin Q."/>
            <person name="Hao G."/>
        </authorList>
    </citation>
    <scope>NUCLEOTIDE SEQUENCE [LARGE SCALE GENOMIC DNA]</scope>
    <source>
        <strain evidence="4 5">WL1483</strain>
    </source>
</reference>
<dbReference type="RefSeq" id="WP_060587138.1">
    <property type="nucleotide sequence ID" value="NZ_CP013067.1"/>
</dbReference>
<dbReference type="InterPro" id="IPR058625">
    <property type="entry name" value="MdtA-like_BSH"/>
</dbReference>
<comment type="similarity">
    <text evidence="1">Belongs to the membrane fusion protein (MFP) (TC 8.A.1) family.</text>
</comment>
<dbReference type="InterPro" id="IPR006143">
    <property type="entry name" value="RND_pump_MFP"/>
</dbReference>
<evidence type="ECO:0000256" key="2">
    <source>
        <dbReference type="SAM" id="Coils"/>
    </source>
</evidence>
<accession>A0A0S2SH01</accession>
<dbReference type="NCBIfam" id="TIGR01730">
    <property type="entry name" value="RND_mfp"/>
    <property type="match status" value="1"/>
</dbReference>
<proteinExistence type="inferred from homology"/>
<feature type="coiled-coil region" evidence="2">
    <location>
        <begin position="150"/>
        <end position="177"/>
    </location>
</feature>
<sequence>MNNKWKAKLAAHPAWLAAGMAAAVILWFTRGEIVGVGEQTPPTAKEIAAPLPKVRVRTMVAEPIEHALTLYGRTEPERVSRLAAEVSGRIEAVLVEKGSWVDAGQPLLRIAADHRPVQLKRAEAQLALRELEVQGVRKLAHQGFQGREQLIEKEAALAEARADVERLRLELANTTVRAPFAGILNSRSVEVGQYVGVGDPLLEVADNDPLLIRADVTELDIGLLNQGGEAHIRLSGKQDADGVIRYLSRVSDPATNTFAVEVTMANPGSRLPAGTSAELQIPLGKQLAIPLSPALLALDEAGRLGIKSVEGDKVKFTPARLVRTGPEGSWLGDVGPQLDVITVGQGFVSAGDRVEVVREAASGETRS</sequence>
<dbReference type="Gene3D" id="2.40.30.170">
    <property type="match status" value="1"/>
</dbReference>
<dbReference type="Gene3D" id="2.40.50.100">
    <property type="match status" value="1"/>
</dbReference>
<feature type="domain" description="Multidrug resistance protein MdtA-like barrel-sandwich hybrid" evidence="3">
    <location>
        <begin position="81"/>
        <end position="201"/>
    </location>
</feature>
<gene>
    <name evidence="4" type="ORF">WL1483_1487</name>
</gene>
<protein>
    <submittedName>
        <fullName evidence="4">RND family efflux transporter MFP subunit</fullName>
    </submittedName>
</protein>
<dbReference type="PANTHER" id="PTHR30469:SF29">
    <property type="entry name" value="BLR2860 PROTEIN"/>
    <property type="match status" value="1"/>
</dbReference>
<keyword evidence="2" id="KW-0175">Coiled coil</keyword>
<dbReference type="SUPFAM" id="SSF111369">
    <property type="entry name" value="HlyD-like secretion proteins"/>
    <property type="match status" value="1"/>
</dbReference>
<reference evidence="5" key="1">
    <citation type="submission" date="2015-10" db="EMBL/GenBank/DDBJ databases">
        <title>Complete Genome Sequence of Aeromonas schubertii strain WL1483.</title>
        <authorList>
            <person name="Liu L."/>
        </authorList>
    </citation>
    <scope>NUCLEOTIDE SEQUENCE [LARGE SCALE GENOMIC DNA]</scope>
    <source>
        <strain evidence="5">WL1483</strain>
    </source>
</reference>
<dbReference type="PATRIC" id="fig|652.5.peg.3253"/>
<dbReference type="KEGG" id="asr:WL1483_1487"/>
<organism evidence="4 5">
    <name type="scientific">Aeromonas schubertii</name>
    <dbReference type="NCBI Taxonomy" id="652"/>
    <lineage>
        <taxon>Bacteria</taxon>
        <taxon>Pseudomonadati</taxon>
        <taxon>Pseudomonadota</taxon>
        <taxon>Gammaproteobacteria</taxon>
        <taxon>Aeromonadales</taxon>
        <taxon>Aeromonadaceae</taxon>
        <taxon>Aeromonas</taxon>
    </lineage>
</organism>
<evidence type="ECO:0000256" key="1">
    <source>
        <dbReference type="ARBA" id="ARBA00009477"/>
    </source>
</evidence>
<dbReference type="GO" id="GO:1990281">
    <property type="term" value="C:efflux pump complex"/>
    <property type="evidence" value="ECO:0007669"/>
    <property type="project" value="TreeGrafter"/>
</dbReference>
<evidence type="ECO:0000313" key="5">
    <source>
        <dbReference type="Proteomes" id="UP000058114"/>
    </source>
</evidence>
<name>A0A0S2SH01_9GAMM</name>